<dbReference type="PROSITE" id="PS51186">
    <property type="entry name" value="GNAT"/>
    <property type="match status" value="1"/>
</dbReference>
<proteinExistence type="inferred from homology"/>
<dbReference type="GO" id="GO:0004252">
    <property type="term" value="F:serine-type endopeptidase activity"/>
    <property type="evidence" value="ECO:0007669"/>
    <property type="project" value="InterPro"/>
</dbReference>
<feature type="coiled-coil region" evidence="8">
    <location>
        <begin position="984"/>
        <end position="1011"/>
    </location>
</feature>
<evidence type="ECO:0000256" key="6">
    <source>
        <dbReference type="ARBA" id="ARBA00042165"/>
    </source>
</evidence>
<dbReference type="GO" id="GO:0016747">
    <property type="term" value="F:acyltransferase activity, transferring groups other than amino-acyl groups"/>
    <property type="evidence" value="ECO:0007669"/>
    <property type="project" value="InterPro"/>
</dbReference>
<keyword evidence="10" id="KW-0732">Signal</keyword>
<protein>
    <recommendedName>
        <fullName evidence="5">Prolyl endopeptidase-like</fullName>
    </recommendedName>
    <alternativeName>
        <fullName evidence="6">Prolylendopeptidase-like</fullName>
    </alternativeName>
</protein>
<evidence type="ECO:0000256" key="3">
    <source>
        <dbReference type="ARBA" id="ARBA00022801"/>
    </source>
</evidence>
<feature type="domain" description="N-acetyltransferase" evidence="11">
    <location>
        <begin position="733"/>
        <end position="877"/>
    </location>
</feature>
<evidence type="ECO:0000256" key="4">
    <source>
        <dbReference type="ARBA" id="ARBA00022825"/>
    </source>
</evidence>
<dbReference type="Proteomes" id="UP000002729">
    <property type="component" value="Unassembled WGS sequence"/>
</dbReference>
<dbReference type="GeneID" id="20225135"/>
<dbReference type="Pfam" id="PF00326">
    <property type="entry name" value="Peptidase_S9"/>
    <property type="match status" value="1"/>
</dbReference>
<keyword evidence="13" id="KW-1185">Reference proteome</keyword>
<dbReference type="KEGG" id="aaf:AURANDRAFT_65044"/>
<dbReference type="InterPro" id="IPR051543">
    <property type="entry name" value="Serine_Peptidase_S9A"/>
</dbReference>
<keyword evidence="3" id="KW-0378">Hydrolase</keyword>
<reference evidence="12 13" key="1">
    <citation type="journal article" date="2011" name="Proc. Natl. Acad. Sci. U.S.A.">
        <title>Niche of harmful alga Aureococcus anophagefferens revealed through ecogenomics.</title>
        <authorList>
            <person name="Gobler C.J."/>
            <person name="Berry D.L."/>
            <person name="Dyhrman S.T."/>
            <person name="Wilhelm S.W."/>
            <person name="Salamov A."/>
            <person name="Lobanov A.V."/>
            <person name="Zhang Y."/>
            <person name="Collier J.L."/>
            <person name="Wurch L.L."/>
            <person name="Kustka A.B."/>
            <person name="Dill B.D."/>
            <person name="Shah M."/>
            <person name="VerBerkmoes N.C."/>
            <person name="Kuo A."/>
            <person name="Terry A."/>
            <person name="Pangilinan J."/>
            <person name="Lindquist E.A."/>
            <person name="Lucas S."/>
            <person name="Paulsen I.T."/>
            <person name="Hattenrath-Lehmann T.K."/>
            <person name="Talmage S.C."/>
            <person name="Walker E.A."/>
            <person name="Koch F."/>
            <person name="Burson A.M."/>
            <person name="Marcoval M.A."/>
            <person name="Tang Y.Z."/>
            <person name="Lecleir G.R."/>
            <person name="Coyne K.J."/>
            <person name="Berg G.M."/>
            <person name="Bertrand E.M."/>
            <person name="Saito M.A."/>
            <person name="Gladyshev V.N."/>
            <person name="Grigoriev I.V."/>
        </authorList>
    </citation>
    <scope>NUCLEOTIDE SEQUENCE [LARGE SCALE GENOMIC DNA]</scope>
    <source>
        <strain evidence="13">CCMP 1984</strain>
    </source>
</reference>
<dbReference type="SUPFAM" id="SSF55729">
    <property type="entry name" value="Acyl-CoA N-acyltransferases (Nat)"/>
    <property type="match status" value="1"/>
</dbReference>
<dbReference type="Gene3D" id="3.40.630.30">
    <property type="match status" value="1"/>
</dbReference>
<keyword evidence="8" id="KW-0175">Coiled coil</keyword>
<evidence type="ECO:0000313" key="13">
    <source>
        <dbReference type="Proteomes" id="UP000002729"/>
    </source>
</evidence>
<dbReference type="AlphaFoldDB" id="F0YBT3"/>
<evidence type="ECO:0000256" key="2">
    <source>
        <dbReference type="ARBA" id="ARBA00022670"/>
    </source>
</evidence>
<sequence>MVSETLRRLPLLLLLRANVALVRQTTIKKASARLHVRAPERRPTDVAYGTCATSEARRHLLEPRVVVDDLYYLRDASDDETRRQLAAERARADDVAAALGAARDAAASRVEALVPAAAAGDAWRAFGAWEWRGAADDEGFRVWERRRRGSESAPEVALDERSAPAALPSAFEGGAPYRGLVVGVSHVAIAPDGADLAYTVDATGGEVYSCEFALSDRPPLAAVDAQVAWAADGGLYALRCDGAGRPCELWLQDREGRERLLRSEPDERFRYEPPRPSSDGAAALLRVASRDGAEVLRLEGATCGVLAARVPGRAVSAADFHSGAAWAVVADRGGDGALLRGDDAVAVAGARDLDAVLALGADAAVVGGVADDGRDAAWVVAGGASERVAPPPGYADVALRPDLHEGEALGGASTLRFDISGPDRFPRVAAWDAGERRWVAPPEPSAFEASLAVERFDVGGVPVVVVAAPGAPRAAALYAYGAYGARHPTALTGEAAALLDAGVAVAVAGVRGGGERGRAWHAAGRRDEKPRSAEDAAAVARALRGRYGAVVGRGRSAGGLSVGGAACLAPEAFDAVALDVPFLDALGTLQDGSLPLTINEWEEFGNPHEGAAHDIIASFSPLELAKSCDAAAFPRCLLRPALRDARTGWWEAFKFAAVLRDRGAGDVVVHADDRGHFGPRAGAAYARDVALPVAFLLRSLPAPGGARRATKKATPRGPAPLRAAPDGAGDARAFLVDASPSAAALAAAARLRTAVFSPHLDSTGSIYLQDRIYEDDLKGAAAAAVAADAGGRVVGVASAAALAGARYVAAVATDPAWRRRGVASALLDAVEAACADSAVYLHVAEGNDAAIALYRGRGFRDVAGAVAPDLSAALDAEVAGSDRVQRLMVLDSAAPDPAAVGDDQRLMVLDSAAPDPTAVGDDGARPETPATASATDAYLRSLSGTGVLRVAVDAWLAEDAAGGSTSGLASAGRASSSAGVAAALSAAESDAGELRREIRETKERLRCLREAEAAHARDEAIARTLFDFIGECEAAGVDIAPLKDVAALVADGPAANKTAH</sequence>
<gene>
    <name evidence="12" type="ORF">AURANDRAFT_65044</name>
</gene>
<evidence type="ECO:0000256" key="7">
    <source>
        <dbReference type="ARBA" id="ARBA00045448"/>
    </source>
</evidence>
<dbReference type="Gene3D" id="2.130.10.120">
    <property type="entry name" value="Prolyl oligopeptidase, N-terminal domain"/>
    <property type="match status" value="1"/>
</dbReference>
<dbReference type="PANTHER" id="PTHR11757">
    <property type="entry name" value="PROTEASE FAMILY S9A OLIGOPEPTIDASE"/>
    <property type="match status" value="1"/>
</dbReference>
<dbReference type="Pfam" id="PF02897">
    <property type="entry name" value="Peptidase_S9_N"/>
    <property type="match status" value="1"/>
</dbReference>
<accession>F0YBT3</accession>
<keyword evidence="2" id="KW-0645">Protease</keyword>
<dbReference type="Pfam" id="PF00583">
    <property type="entry name" value="Acetyltransf_1"/>
    <property type="match status" value="1"/>
</dbReference>
<dbReference type="InterPro" id="IPR002470">
    <property type="entry name" value="Peptidase_S9A"/>
</dbReference>
<comment type="function">
    <text evidence="7">Serine peptidase whose precise substrate specificity remains unclear. Does not cleave peptides after a arginine or lysine residue. Regulates trans-Golgi network morphology and sorting by regulating the membrane binding of the AP-1 complex. May play a role in the regulation of synaptic vesicle exocytosis.</text>
</comment>
<dbReference type="SUPFAM" id="SSF53474">
    <property type="entry name" value="alpha/beta-Hydrolases"/>
    <property type="match status" value="1"/>
</dbReference>
<dbReference type="GO" id="GO:0006508">
    <property type="term" value="P:proteolysis"/>
    <property type="evidence" value="ECO:0007669"/>
    <property type="project" value="UniProtKB-KW"/>
</dbReference>
<name>F0YBT3_AURAN</name>
<evidence type="ECO:0000256" key="9">
    <source>
        <dbReference type="SAM" id="MobiDB-lite"/>
    </source>
</evidence>
<feature type="signal peptide" evidence="10">
    <location>
        <begin position="1"/>
        <end position="24"/>
    </location>
</feature>
<feature type="region of interest" description="Disordered" evidence="9">
    <location>
        <begin position="704"/>
        <end position="723"/>
    </location>
</feature>
<evidence type="ECO:0000313" key="12">
    <source>
        <dbReference type="EMBL" id="EGB07342.1"/>
    </source>
</evidence>
<evidence type="ECO:0000256" key="10">
    <source>
        <dbReference type="SAM" id="SignalP"/>
    </source>
</evidence>
<dbReference type="Gene3D" id="3.40.50.1820">
    <property type="entry name" value="alpha/beta hydrolase"/>
    <property type="match status" value="1"/>
</dbReference>
<dbReference type="InterPro" id="IPR000182">
    <property type="entry name" value="GNAT_dom"/>
</dbReference>
<dbReference type="SUPFAM" id="SSF50993">
    <property type="entry name" value="Peptidase/esterase 'gauge' domain"/>
    <property type="match status" value="1"/>
</dbReference>
<dbReference type="InterPro" id="IPR029058">
    <property type="entry name" value="AB_hydrolase_fold"/>
</dbReference>
<dbReference type="InterPro" id="IPR001375">
    <property type="entry name" value="Peptidase_S9_cat"/>
</dbReference>
<dbReference type="eggNOG" id="KOG2237">
    <property type="taxonomic scope" value="Eukaryota"/>
</dbReference>
<dbReference type="PRINTS" id="PR00862">
    <property type="entry name" value="PROLIGOPTASE"/>
</dbReference>
<dbReference type="InParanoid" id="F0YBT3"/>
<comment type="similarity">
    <text evidence="1">Belongs to the peptidase S9A family.</text>
</comment>
<evidence type="ECO:0000256" key="8">
    <source>
        <dbReference type="SAM" id="Coils"/>
    </source>
</evidence>
<keyword evidence="4" id="KW-0720">Serine protease</keyword>
<dbReference type="InterPro" id="IPR023302">
    <property type="entry name" value="Pept_S9A_N"/>
</dbReference>
<feature type="chain" id="PRO_5003261548" description="Prolyl endopeptidase-like" evidence="10">
    <location>
        <begin position="25"/>
        <end position="1060"/>
    </location>
</feature>
<organism evidence="13">
    <name type="scientific">Aureococcus anophagefferens</name>
    <name type="common">Harmful bloom alga</name>
    <dbReference type="NCBI Taxonomy" id="44056"/>
    <lineage>
        <taxon>Eukaryota</taxon>
        <taxon>Sar</taxon>
        <taxon>Stramenopiles</taxon>
        <taxon>Ochrophyta</taxon>
        <taxon>Pelagophyceae</taxon>
        <taxon>Pelagomonadales</taxon>
        <taxon>Pelagomonadaceae</taxon>
        <taxon>Aureococcus</taxon>
    </lineage>
</organism>
<evidence type="ECO:0000256" key="5">
    <source>
        <dbReference type="ARBA" id="ARBA00039290"/>
    </source>
</evidence>
<dbReference type="RefSeq" id="XP_009037969.1">
    <property type="nucleotide sequence ID" value="XM_009039721.1"/>
</dbReference>
<dbReference type="PANTHER" id="PTHR11757:SF19">
    <property type="entry name" value="PROLYL ENDOPEPTIDASE-LIKE"/>
    <property type="match status" value="1"/>
</dbReference>
<dbReference type="CDD" id="cd04301">
    <property type="entry name" value="NAT_SF"/>
    <property type="match status" value="1"/>
</dbReference>
<evidence type="ECO:0000256" key="1">
    <source>
        <dbReference type="ARBA" id="ARBA00005228"/>
    </source>
</evidence>
<dbReference type="OrthoDB" id="248387at2759"/>
<dbReference type="EMBL" id="GL833131">
    <property type="protein sequence ID" value="EGB07342.1"/>
    <property type="molecule type" value="Genomic_DNA"/>
</dbReference>
<dbReference type="InterPro" id="IPR016181">
    <property type="entry name" value="Acyl_CoA_acyltransferase"/>
</dbReference>
<evidence type="ECO:0000259" key="11">
    <source>
        <dbReference type="PROSITE" id="PS51186"/>
    </source>
</evidence>